<accession>A0ACB8K7E3</accession>
<evidence type="ECO:0000313" key="1">
    <source>
        <dbReference type="EMBL" id="KAH9740051.1"/>
    </source>
</evidence>
<reference evidence="2" key="1">
    <citation type="journal article" date="2023" name="Hortic. Res.">
        <title>A chromosome-level phased genome enabling allele-level studies in sweet orange: a case study on citrus Huanglongbing tolerance.</title>
        <authorList>
            <person name="Wu B."/>
            <person name="Yu Q."/>
            <person name="Deng Z."/>
            <person name="Duan Y."/>
            <person name="Luo F."/>
            <person name="Gmitter F. Jr."/>
        </authorList>
    </citation>
    <scope>NUCLEOTIDE SEQUENCE [LARGE SCALE GENOMIC DNA]</scope>
    <source>
        <strain evidence="2">cv. Valencia</strain>
    </source>
</reference>
<organism evidence="1 2">
    <name type="scientific">Citrus sinensis</name>
    <name type="common">Sweet orange</name>
    <name type="synonym">Citrus aurantium var. sinensis</name>
    <dbReference type="NCBI Taxonomy" id="2711"/>
    <lineage>
        <taxon>Eukaryota</taxon>
        <taxon>Viridiplantae</taxon>
        <taxon>Streptophyta</taxon>
        <taxon>Embryophyta</taxon>
        <taxon>Tracheophyta</taxon>
        <taxon>Spermatophyta</taxon>
        <taxon>Magnoliopsida</taxon>
        <taxon>eudicotyledons</taxon>
        <taxon>Gunneridae</taxon>
        <taxon>Pentapetalae</taxon>
        <taxon>rosids</taxon>
        <taxon>malvids</taxon>
        <taxon>Sapindales</taxon>
        <taxon>Rutaceae</taxon>
        <taxon>Aurantioideae</taxon>
        <taxon>Citrus</taxon>
    </lineage>
</organism>
<name>A0ACB8K7E3_CITSI</name>
<protein>
    <submittedName>
        <fullName evidence="1">DUF2428 domain-containing protein</fullName>
    </submittedName>
</protein>
<dbReference type="EMBL" id="CM039175">
    <property type="protein sequence ID" value="KAH9740051.1"/>
    <property type="molecule type" value="Genomic_DNA"/>
</dbReference>
<sequence>MSAKWRALQHRHRYTYSAVVFPTSLTESLTQIPSSQNSSFSKFHNEFREFVSLNSIYAQVNHAKKFASSFIELLSSANAAADEWVLSKATRVYLEVMFLENSLPMHRTLVSALAKERKFQALIVSCFRDLCDEYGGGGGGGGGGGRASDQNKRFCVSRVVLSVMSLPKLGYLMDVIQDCAVLVAWDVVLGLNGVVLETQERARPSPIVMEQCQEALSCLYYLLQRCPDKFKGLSGKKESIMEMIFVVLISILKSTAFSRDCYVAAGVALCAALQVCLGPQELGLFLIEGIFYQKTCSFSSEKSKSEFEDALQVCFRKTPFNGDVCSEIHNFSVLSRLCLIRGVLTAVSRNVLNAIFFVSKEDLSNGSENDDDSAKTILYNGILPELCSYCENPTDSHFNFHALTVLQICLQQIKTSILANLTNVSFDYDPIPEDMGTRILRIIWNNLEDPLSQTVKQVHLVFDLFLDIESSLRWDVGSERIKSFLQKIASDLLRLGPRCKGRYVPLALLTKRLGAKTLLGMSPDLLSEIVNAYIDDDVCSAATSFLKCFLECLRDECWSSNGISRGYAVYRGHCLPPFLYGLASGVSKLRSNLNTYALPVLLDMDVDSIFPMLAFVSVVPSEEENGLSYPELDCSSFELKVEQQVAVFVSLLKVSRSLALAEGDIDLWKNSSVLRTGSKFVTEGSNLYALVCIKGISFKVLVDWLVLALTHADELLRVDAAESLFLNPKTASLPSHLELTLMKEAVPLNMRSCSTAFQMKWTSLFRKFFSRVRTALERQFKQGSWRPVVSCENSDRTLINGTDTVISKAENLFKFMRWLSCFLFFSCYPSAPYKRKIMAMELILTMMNIWSIAPPQEKLDSVSLESSLYPYNKGITAPNSTLLLVGSIIDSWDRLRESSFRILLHFPSPLPGISSEDMVQKVITWSKKLVCSPRVRESDAGALALRLIFRKYVLDLGWIVRASVNVVCLHPQPQQLKGVGQICKSSAPVVEYIKSLIDWLEVAVKEGERDLSESCENSFVHGILLALRYTFEELDWNSNAVLSGYSEMKCALEKLLELVMRITSLALWVVSADAWCLPEDMDDMIIDDNLLLDVPEEMDEPLRSLEDEEQNSKPAQDVRTSEQVVMVGCWLAMKEVSLLLGTIIRKIPLPINSSSDTVDSGSGTSDAADDLLMTMSDAMLDLKQLEKIGSHFLEVLLKMKHNGAIDKTRAGFTALCNRLLCSNDLRQVSICLFQLVLPDVMLQFMPELCRLTESWMEQLMERTVAKGQIVDDLLRRSAGIPAAFIALFLAEPEGAPKKLLPQALRWLIDVANRSLLDLIENKGAKTTMCEFSHSNQETETAMPPDIYATWNSSKIRDEGVVPTVHAFNILRAAFNDTNLAADTSAFSAEALIISICSFSSPYWEIRNSACLAYTALIRRMVGFLNVQKRESARRALTGLEFFHRYPSLHPFIFNELRVITELLGNASSGQSASNLANVVHPSLCPMLILLCRLKPSALAGESGDDLDPFLFMPFIRRCSTQSNLKVRVLASRALTGLVPNEKLPDVLLNIASELLCVEGQNEAAPVSSLRGTHRASFNLIHGILLQLGSLLDANCRNLVDFSKKDQILGDLIKVLGNCSWIANPKRCPCPILNASFLKVLDHMLSIARACHTSKSFSTVRNLLLELSTDCLDVDASYGLTYYDPTITELRKKAANSYFSCVFQASEESGEEVLQMPQRCSPVDSTLSKIPDMENTFSGLLERLVRSLSDSSYEVRLSTLKWLLKFLKSTESDREVCELSSYEIKSIQNWTKNNLQATLMSRLELEKNPRCTNYVLRLLFTWNLLQFQKLGSNVCTETIFVGSVDCDSVVQFWDRLMSSYELTRHAKIKESLINCMAICIRRFANLFTSSILVDARKKTIEISESDHLGRSAHLFACITAFVNIINRHSSSSEPVNMRKAATGSIVASGLLEQADLIGSYVSNRQIPSENSSLHFEPQEAGNMYAHQVLVIWFTCIKLLEDEDDGIRQRLAIDVQKCFSLRRFGSSSHGVPNQVEKVIELSFEHLSSIFGCWIEYFDYLCQWVLVAASHVVSGGDLVRRVFDKEIDNHHEEKLLISQICCCQLEKIPILKSWVADSLNKDHARNYILGWRQRFSHQLMSFAKDHGRKYEGVDWIGGVGNHKDAFLPLYANLLGFYALSICIFKVEAEDGMHLLSDVVELGRIISPFLRNPLVGNLYLLVVKLHEKQTGATADHTVEFRADMIWDGFDPYFLLR</sequence>
<evidence type="ECO:0000313" key="2">
    <source>
        <dbReference type="Proteomes" id="UP000829398"/>
    </source>
</evidence>
<keyword evidence="2" id="KW-1185">Reference proteome</keyword>
<dbReference type="Proteomes" id="UP000829398">
    <property type="component" value="Chromosome 6"/>
</dbReference>
<gene>
    <name evidence="1" type="ORF">KPL71_019339</name>
</gene>
<proteinExistence type="predicted"/>
<comment type="caution">
    <text evidence="1">The sequence shown here is derived from an EMBL/GenBank/DDBJ whole genome shotgun (WGS) entry which is preliminary data.</text>
</comment>